<proteinExistence type="predicted"/>
<dbReference type="Gene3D" id="3.30.1460.30">
    <property type="entry name" value="YgaC/TfoX-N like chaperone"/>
    <property type="match status" value="1"/>
</dbReference>
<protein>
    <submittedName>
        <fullName evidence="3">DNA transformation protein</fullName>
    </submittedName>
</protein>
<reference evidence="3 4" key="1">
    <citation type="submission" date="2018-07" db="EMBL/GenBank/DDBJ databases">
        <title>Genomic Encyclopedia of Type Strains, Phase IV (KMG-IV): sequencing the most valuable type-strain genomes for metagenomic binning, comparative biology and taxonomic classification.</title>
        <authorList>
            <person name="Goeker M."/>
        </authorList>
    </citation>
    <scope>NUCLEOTIDE SEQUENCE [LARGE SCALE GENOMIC DNA]</scope>
    <source>
        <strain evidence="3 4">DSM 14364</strain>
    </source>
</reference>
<evidence type="ECO:0000313" key="4">
    <source>
        <dbReference type="Proteomes" id="UP000254925"/>
    </source>
</evidence>
<organism evidence="3 4">
    <name type="scientific">Microvirga subterranea</name>
    <dbReference type="NCBI Taxonomy" id="186651"/>
    <lineage>
        <taxon>Bacteria</taxon>
        <taxon>Pseudomonadati</taxon>
        <taxon>Pseudomonadota</taxon>
        <taxon>Alphaproteobacteria</taxon>
        <taxon>Hyphomicrobiales</taxon>
        <taxon>Methylobacteriaceae</taxon>
        <taxon>Microvirga</taxon>
    </lineage>
</organism>
<dbReference type="SUPFAM" id="SSF159894">
    <property type="entry name" value="YgaC/TfoX-N like"/>
    <property type="match status" value="1"/>
</dbReference>
<feature type="compositionally biased region" description="Basic residues" evidence="1">
    <location>
        <begin position="102"/>
        <end position="116"/>
    </location>
</feature>
<dbReference type="RefSeq" id="WP_114772865.1">
    <property type="nucleotide sequence ID" value="NZ_QQBB01000015.1"/>
</dbReference>
<dbReference type="InterPro" id="IPR007076">
    <property type="entry name" value="TfoX_N"/>
</dbReference>
<dbReference type="PANTHER" id="PTHR36121:SF1">
    <property type="entry name" value="PROTEIN SXY"/>
    <property type="match status" value="1"/>
</dbReference>
<gene>
    <name evidence="3" type="ORF">DES45_1154</name>
</gene>
<sequence length="129" mass="14251">MDAESIRDIFQGIGPVQIRRMFGGQGVYRDGMMFALEAGGELYLKADQSSQDTFRDRGSRPFAYTTRDGRVTIMSYWLMPESALDDPDEAADLARLALAAARRSKTAPRNNPKKKGGTTVPPHRAREAG</sequence>
<feature type="domain" description="TfoX N-terminal" evidence="2">
    <location>
        <begin position="8"/>
        <end position="101"/>
    </location>
</feature>
<dbReference type="PANTHER" id="PTHR36121">
    <property type="entry name" value="PROTEIN SXY"/>
    <property type="match status" value="1"/>
</dbReference>
<dbReference type="AlphaFoldDB" id="A0A370H7U9"/>
<feature type="region of interest" description="Disordered" evidence="1">
    <location>
        <begin position="101"/>
        <end position="129"/>
    </location>
</feature>
<dbReference type="EMBL" id="QQBB01000015">
    <property type="protein sequence ID" value="RDI52379.1"/>
    <property type="molecule type" value="Genomic_DNA"/>
</dbReference>
<dbReference type="Pfam" id="PF04993">
    <property type="entry name" value="TfoX_N"/>
    <property type="match status" value="1"/>
</dbReference>
<evidence type="ECO:0000259" key="2">
    <source>
        <dbReference type="Pfam" id="PF04993"/>
    </source>
</evidence>
<dbReference type="Proteomes" id="UP000254925">
    <property type="component" value="Unassembled WGS sequence"/>
</dbReference>
<evidence type="ECO:0000313" key="3">
    <source>
        <dbReference type="EMBL" id="RDI52379.1"/>
    </source>
</evidence>
<keyword evidence="4" id="KW-1185">Reference proteome</keyword>
<name>A0A370H7U9_9HYPH</name>
<dbReference type="OrthoDB" id="1524907at2"/>
<dbReference type="InterPro" id="IPR047525">
    <property type="entry name" value="TfoX-like"/>
</dbReference>
<evidence type="ECO:0000256" key="1">
    <source>
        <dbReference type="SAM" id="MobiDB-lite"/>
    </source>
</evidence>
<accession>A0A370H7U9</accession>
<comment type="caution">
    <text evidence="3">The sequence shown here is derived from an EMBL/GenBank/DDBJ whole genome shotgun (WGS) entry which is preliminary data.</text>
</comment>